<evidence type="ECO:0000313" key="5">
    <source>
        <dbReference type="EMBL" id="AEO36375.1"/>
    </source>
</evidence>
<dbReference type="Gene3D" id="2.10.70.10">
    <property type="entry name" value="Complement Module, domain 1"/>
    <property type="match status" value="1"/>
</dbReference>
<protein>
    <recommendedName>
        <fullName evidence="4">Single domain-containing protein</fullName>
    </recommendedName>
</protein>
<dbReference type="SMART" id="SM01318">
    <property type="entry name" value="SVWC"/>
    <property type="match status" value="1"/>
</dbReference>
<dbReference type="InterPro" id="IPR029277">
    <property type="entry name" value="SVWC_dom"/>
</dbReference>
<proteinExistence type="evidence at transcript level"/>
<reference evidence="5" key="1">
    <citation type="journal article" date="2011" name="PLoS ONE">
        <title>A deep insight into the sialotranscriptome of the gulf coast tick, Amblyomma maculatum.</title>
        <authorList>
            <person name="Karim S."/>
            <person name="Singh P."/>
            <person name="Ribeiro J.M."/>
        </authorList>
    </citation>
    <scope>NUCLEOTIDE SEQUENCE</scope>
    <source>
        <tissue evidence="5">Salivary gland</tissue>
    </source>
</reference>
<evidence type="ECO:0000259" key="4">
    <source>
        <dbReference type="SMART" id="SM01318"/>
    </source>
</evidence>
<dbReference type="EMBL" id="JO844758">
    <property type="protein sequence ID" value="AEO36375.1"/>
    <property type="molecule type" value="mRNA"/>
</dbReference>
<organism evidence="5">
    <name type="scientific">Amblyomma maculatum</name>
    <name type="common">Gulf Coast tick</name>
    <dbReference type="NCBI Taxonomy" id="34609"/>
    <lineage>
        <taxon>Eukaryota</taxon>
        <taxon>Metazoa</taxon>
        <taxon>Ecdysozoa</taxon>
        <taxon>Arthropoda</taxon>
        <taxon>Chelicerata</taxon>
        <taxon>Arachnida</taxon>
        <taxon>Acari</taxon>
        <taxon>Parasitiformes</taxon>
        <taxon>Ixodida</taxon>
        <taxon>Ixodoidea</taxon>
        <taxon>Ixodidae</taxon>
        <taxon>Amblyomminae</taxon>
        <taxon>Amblyomma</taxon>
    </lineage>
</organism>
<keyword evidence="3" id="KW-0732">Signal</keyword>
<dbReference type="GO" id="GO:0005576">
    <property type="term" value="C:extracellular region"/>
    <property type="evidence" value="ECO:0007669"/>
    <property type="project" value="UniProtKB-SubCell"/>
</dbReference>
<accession>G3MSA7</accession>
<name>G3MSA7_AMBMU</name>
<evidence type="ECO:0000256" key="2">
    <source>
        <dbReference type="ARBA" id="ARBA00022525"/>
    </source>
</evidence>
<feature type="domain" description="Single" evidence="4">
    <location>
        <begin position="31"/>
        <end position="93"/>
    </location>
</feature>
<evidence type="ECO:0000256" key="1">
    <source>
        <dbReference type="ARBA" id="ARBA00004613"/>
    </source>
</evidence>
<sequence length="94" mass="10393">MITLPLSLFIMTVTLGYSSTIPKIRFRTGDCIYNGTSIKNGETFQPQGLCERYLCSHGDVMLQTCTERRGYDGCEQHPGPGSAYPDCCPSVYCP</sequence>
<comment type="subcellular location">
    <subcellularLocation>
        <location evidence="1">Secreted</location>
    </subcellularLocation>
</comment>
<feature type="signal peptide" evidence="3">
    <location>
        <begin position="1"/>
        <end position="18"/>
    </location>
</feature>
<keyword evidence="2" id="KW-0964">Secreted</keyword>
<dbReference type="AlphaFoldDB" id="G3MSA7"/>
<evidence type="ECO:0000256" key="3">
    <source>
        <dbReference type="SAM" id="SignalP"/>
    </source>
</evidence>
<feature type="chain" id="PRO_5003447617" description="Single domain-containing protein" evidence="3">
    <location>
        <begin position="19"/>
        <end position="94"/>
    </location>
</feature>
<dbReference type="Pfam" id="PF15430">
    <property type="entry name" value="SVWC"/>
    <property type="match status" value="1"/>
</dbReference>